<dbReference type="EMBL" id="JAQNDN010000024">
    <property type="protein sequence ID" value="MDC0674475.1"/>
    <property type="molecule type" value="Genomic_DNA"/>
</dbReference>
<evidence type="ECO:0000313" key="1">
    <source>
        <dbReference type="EMBL" id="MDC0674475.1"/>
    </source>
</evidence>
<dbReference type="PROSITE" id="PS51257">
    <property type="entry name" value="PROKAR_LIPOPROTEIN"/>
    <property type="match status" value="1"/>
</dbReference>
<reference evidence="1 2" key="1">
    <citation type="submission" date="2022-11" db="EMBL/GenBank/DDBJ databases">
        <title>Minimal conservation of predation-associated metabolite biosynthetic gene clusters underscores biosynthetic potential of Myxococcota including descriptions for ten novel species: Archangium lansinium sp. nov., Myxococcus landrumus sp. nov., Nannocystis bai.</title>
        <authorList>
            <person name="Ahearne A."/>
            <person name="Stevens C."/>
            <person name="Dowd S."/>
        </authorList>
    </citation>
    <scope>NUCLEOTIDE SEQUENCE [LARGE SCALE GENOMIC DNA]</scope>
    <source>
        <strain evidence="1 2">NCELM</strain>
    </source>
</reference>
<accession>A0ABT5BJZ8</accession>
<comment type="caution">
    <text evidence="1">The sequence shown here is derived from an EMBL/GenBank/DDBJ whole genome shotgun (WGS) entry which is preliminary data.</text>
</comment>
<protein>
    <recommendedName>
        <fullName evidence="3">Secreted protein</fullName>
    </recommendedName>
</protein>
<keyword evidence="2" id="KW-1185">Reference proteome</keyword>
<proteinExistence type="predicted"/>
<dbReference type="Proteomes" id="UP001217838">
    <property type="component" value="Unassembled WGS sequence"/>
</dbReference>
<sequence length="137" mass="15306">MPVRLVAPVLLVLLGCSEHDRRCAHARDVMLTLWEPSLKDALPGQDEAALRRMLARAGDRFMAQCRSLPPESQACIDRIDELGTIEHERRAAVERCPRQTDGRTEPVCVQAARDWADQRTADCQLALGAMFTTVLEP</sequence>
<gene>
    <name evidence="1" type="ORF">POL58_42390</name>
</gene>
<dbReference type="RefSeq" id="WP_272008749.1">
    <property type="nucleotide sequence ID" value="NZ_JAQNDN010000024.1"/>
</dbReference>
<evidence type="ECO:0000313" key="2">
    <source>
        <dbReference type="Proteomes" id="UP001217838"/>
    </source>
</evidence>
<organism evidence="1 2">
    <name type="scientific">Nannocystis radixulma</name>
    <dbReference type="NCBI Taxonomy" id="2995305"/>
    <lineage>
        <taxon>Bacteria</taxon>
        <taxon>Pseudomonadati</taxon>
        <taxon>Myxococcota</taxon>
        <taxon>Polyangia</taxon>
        <taxon>Nannocystales</taxon>
        <taxon>Nannocystaceae</taxon>
        <taxon>Nannocystis</taxon>
    </lineage>
</organism>
<evidence type="ECO:0008006" key="3">
    <source>
        <dbReference type="Google" id="ProtNLM"/>
    </source>
</evidence>
<name>A0ABT5BJZ8_9BACT</name>